<dbReference type="SUPFAM" id="SSF55811">
    <property type="entry name" value="Nudix"/>
    <property type="match status" value="1"/>
</dbReference>
<evidence type="ECO:0000313" key="8">
    <source>
        <dbReference type="EMBL" id="CAH8226790.1"/>
    </source>
</evidence>
<evidence type="ECO:0000256" key="2">
    <source>
        <dbReference type="ARBA" id="ARBA00001946"/>
    </source>
</evidence>
<comment type="cofactor">
    <cofactor evidence="2">
        <name>Mg(2+)</name>
        <dbReference type="ChEBI" id="CHEBI:18420"/>
    </cofactor>
</comment>
<name>A0A9X4FF81_9VIBR</name>
<evidence type="ECO:0000313" key="9">
    <source>
        <dbReference type="EMBL" id="MDE1241807.1"/>
    </source>
</evidence>
<evidence type="ECO:0000313" key="13">
    <source>
        <dbReference type="EMBL" id="WGK84208.1"/>
    </source>
</evidence>
<proteinExistence type="predicted"/>
<dbReference type="PROSITE" id="PS51462">
    <property type="entry name" value="NUDIX"/>
    <property type="match status" value="1"/>
</dbReference>
<dbReference type="Pfam" id="PF00293">
    <property type="entry name" value="NUDIX"/>
    <property type="match status" value="1"/>
</dbReference>
<dbReference type="EC" id="3.6.1.-" evidence="8"/>
<dbReference type="Proteomes" id="UP001239257">
    <property type="component" value="Chromosome 1"/>
</dbReference>
<dbReference type="PANTHER" id="PTHR12992:SF11">
    <property type="entry name" value="MITOCHONDRIAL COENZYME A DIPHOSPHATASE NUDT8"/>
    <property type="match status" value="1"/>
</dbReference>
<keyword evidence="3" id="KW-0479">Metal-binding</keyword>
<dbReference type="PANTHER" id="PTHR12992">
    <property type="entry name" value="NUDIX HYDROLASE"/>
    <property type="match status" value="1"/>
</dbReference>
<evidence type="ECO:0000256" key="3">
    <source>
        <dbReference type="ARBA" id="ARBA00022723"/>
    </source>
</evidence>
<dbReference type="GeneID" id="79917346"/>
<dbReference type="Gene3D" id="3.90.79.10">
    <property type="entry name" value="Nucleoside Triphosphate Pyrophosphohydrolase"/>
    <property type="match status" value="1"/>
</dbReference>
<dbReference type="GO" id="GO:0010945">
    <property type="term" value="F:coenzyme A diphosphatase activity"/>
    <property type="evidence" value="ECO:0007669"/>
    <property type="project" value="InterPro"/>
</dbReference>
<evidence type="ECO:0000313" key="15">
    <source>
        <dbReference type="Proteomes" id="UP001152658"/>
    </source>
</evidence>
<dbReference type="NCBIfam" id="NF007980">
    <property type="entry name" value="PRK10707.1"/>
    <property type="match status" value="1"/>
</dbReference>
<accession>A0A9X4FF81</accession>
<gene>
    <name evidence="8" type="primary">nudL</name>
    <name evidence="11" type="ORF">L9W73_04285</name>
    <name evidence="9" type="ORF">L9W94_06540</name>
    <name evidence="10" type="ORF">L9X51_11340</name>
    <name evidence="12" type="ORF">PYE51_06065</name>
    <name evidence="13" type="ORF">PYE67_07185</name>
    <name evidence="8" type="ORF">VAE063_940339</name>
</gene>
<dbReference type="GO" id="GO:0046872">
    <property type="term" value="F:metal ion binding"/>
    <property type="evidence" value="ECO:0007669"/>
    <property type="project" value="UniProtKB-KW"/>
</dbReference>
<keyword evidence="6" id="KW-0464">Manganese</keyword>
<dbReference type="CDD" id="cd03426">
    <property type="entry name" value="NUDIX_CoAse_Nudt7"/>
    <property type="match status" value="1"/>
</dbReference>
<evidence type="ECO:0000256" key="1">
    <source>
        <dbReference type="ARBA" id="ARBA00001936"/>
    </source>
</evidence>
<evidence type="ECO:0000256" key="4">
    <source>
        <dbReference type="ARBA" id="ARBA00022801"/>
    </source>
</evidence>
<dbReference type="Proteomes" id="UP001152658">
    <property type="component" value="Unassembled WGS sequence"/>
</dbReference>
<organism evidence="10 14">
    <name type="scientific">Vibrio aestuarianus</name>
    <dbReference type="NCBI Taxonomy" id="28171"/>
    <lineage>
        <taxon>Bacteria</taxon>
        <taxon>Pseudomonadati</taxon>
        <taxon>Pseudomonadota</taxon>
        <taxon>Gammaproteobacteria</taxon>
        <taxon>Vibrionales</taxon>
        <taxon>Vibrionaceae</taxon>
        <taxon>Vibrio</taxon>
    </lineage>
</organism>
<dbReference type="EMBL" id="JAKNAP010000009">
    <property type="protein sequence ID" value="MDE1356531.1"/>
    <property type="molecule type" value="Genomic_DNA"/>
</dbReference>
<keyword evidence="15" id="KW-1185">Reference proteome</keyword>
<evidence type="ECO:0000313" key="10">
    <source>
        <dbReference type="EMBL" id="MDE1347022.1"/>
    </source>
</evidence>
<reference evidence="10 16" key="1">
    <citation type="submission" date="2022-02" db="EMBL/GenBank/DDBJ databases">
        <title>Emergence and expansion in Europe of a Vibrio aestuarianus clonal complex pathogenic for oysters.</title>
        <authorList>
            <person name="Mesnil A."/>
            <person name="Travers M.-A."/>
        </authorList>
    </citation>
    <scope>NUCLEOTIDE SEQUENCE</scope>
    <source>
        <strain evidence="11">151-ITT-15-cp-1</strain>
        <strain evidence="9">19_064_11T1</strain>
        <strain evidence="10">19_064_15T1</strain>
        <strain evidence="13 16">U17</strain>
        <strain evidence="12">U29</strain>
    </source>
</reference>
<dbReference type="RefSeq" id="WP_171375430.1">
    <property type="nucleotide sequence ID" value="NZ_CALYLA010000019.1"/>
</dbReference>
<evidence type="ECO:0000256" key="5">
    <source>
        <dbReference type="ARBA" id="ARBA00022842"/>
    </source>
</evidence>
<dbReference type="InterPro" id="IPR015797">
    <property type="entry name" value="NUDIX_hydrolase-like_dom_sf"/>
</dbReference>
<evidence type="ECO:0000313" key="11">
    <source>
        <dbReference type="EMBL" id="MDE1356531.1"/>
    </source>
</evidence>
<dbReference type="InterPro" id="IPR000086">
    <property type="entry name" value="NUDIX_hydrolase_dom"/>
</dbReference>
<protein>
    <submittedName>
        <fullName evidence="10">CoA pyrophosphatase</fullName>
    </submittedName>
    <submittedName>
        <fullName evidence="8">Uncharacterized Nudix hydrolase NudL</fullName>
        <ecNumber evidence="8">3.6.1.-</ecNumber>
    </submittedName>
</protein>
<dbReference type="EMBL" id="CALYLK010000135">
    <property type="protein sequence ID" value="CAH8226790.1"/>
    <property type="molecule type" value="Genomic_DNA"/>
</dbReference>
<evidence type="ECO:0000259" key="7">
    <source>
        <dbReference type="PROSITE" id="PS51462"/>
    </source>
</evidence>
<sequence length="201" mass="22921">MFKLTKIDFIQSFQLNRPVGYHAESLQRVAHLSSSSLRRASVLVGFVEREAGLYVVLTKRAAHLKHHPGQISFPGGKYEEWDHSLYQTAIREAEEETGIKASQIEILGHLPELVTVSKFSVTPVVAFIQPDYQAKLDDNEVEELFEVPANYLFDRTKLYSGLFQVKNQAHRVFAIPYQQHFIWGMTAQIIQALQTHIISPT</sequence>
<reference evidence="8" key="2">
    <citation type="submission" date="2022-06" db="EMBL/GenBank/DDBJ databases">
        <authorList>
            <person name="Goudenege D."/>
            <person name="Le Roux F."/>
        </authorList>
    </citation>
    <scope>NUCLEOTIDE SEQUENCE</scope>
    <source>
        <strain evidence="8">12-063</strain>
    </source>
</reference>
<dbReference type="EMBL" id="CP118709">
    <property type="protein sequence ID" value="WGK82808.1"/>
    <property type="molecule type" value="Genomic_DNA"/>
</dbReference>
<evidence type="ECO:0000256" key="6">
    <source>
        <dbReference type="ARBA" id="ARBA00023211"/>
    </source>
</evidence>
<dbReference type="Proteomes" id="UP001140978">
    <property type="component" value="Unassembled WGS sequence"/>
</dbReference>
<dbReference type="InterPro" id="IPR045121">
    <property type="entry name" value="CoAse"/>
</dbReference>
<evidence type="ECO:0000313" key="12">
    <source>
        <dbReference type="EMBL" id="WGK82808.1"/>
    </source>
</evidence>
<feature type="domain" description="Nudix hydrolase" evidence="7">
    <location>
        <begin position="36"/>
        <end position="169"/>
    </location>
</feature>
<dbReference type="Proteomes" id="UP001140979">
    <property type="component" value="Unassembled WGS sequence"/>
</dbReference>
<dbReference type="Proteomes" id="UP001140973">
    <property type="component" value="Unassembled WGS sequence"/>
</dbReference>
<keyword evidence="4 8" id="KW-0378">Hydrolase</keyword>
<dbReference type="EMBL" id="CP118711">
    <property type="protein sequence ID" value="WGK84208.1"/>
    <property type="molecule type" value="Genomic_DNA"/>
</dbReference>
<dbReference type="AlphaFoldDB" id="A0A9X4FF81"/>
<dbReference type="EMBL" id="JAKNBA010000008">
    <property type="protein sequence ID" value="MDE1241807.1"/>
    <property type="molecule type" value="Genomic_DNA"/>
</dbReference>
<comment type="cofactor">
    <cofactor evidence="1">
        <name>Mn(2+)</name>
        <dbReference type="ChEBI" id="CHEBI:29035"/>
    </cofactor>
</comment>
<evidence type="ECO:0000313" key="14">
    <source>
        <dbReference type="Proteomes" id="UP001140978"/>
    </source>
</evidence>
<dbReference type="Proteomes" id="UP001241226">
    <property type="component" value="Chromosome 1"/>
</dbReference>
<keyword evidence="5" id="KW-0460">Magnesium</keyword>
<dbReference type="EMBL" id="JAKNAX010000028">
    <property type="protein sequence ID" value="MDE1347022.1"/>
    <property type="molecule type" value="Genomic_DNA"/>
</dbReference>
<evidence type="ECO:0000313" key="16">
    <source>
        <dbReference type="Proteomes" id="UP001241226"/>
    </source>
</evidence>